<protein>
    <submittedName>
        <fullName evidence="12">Type II secretion system F family protein</fullName>
    </submittedName>
</protein>
<accession>A0ABU1H2D8</accession>
<keyword evidence="8 10" id="KW-0472">Membrane</keyword>
<feature type="transmembrane region" description="Helical" evidence="10">
    <location>
        <begin position="388"/>
        <end position="409"/>
    </location>
</feature>
<keyword evidence="5" id="KW-0997">Cell inner membrane</keyword>
<keyword evidence="6 9" id="KW-0812">Transmembrane</keyword>
<evidence type="ECO:0000313" key="13">
    <source>
        <dbReference type="Proteomes" id="UP001254564"/>
    </source>
</evidence>
<evidence type="ECO:0000256" key="4">
    <source>
        <dbReference type="ARBA" id="ARBA00022475"/>
    </source>
</evidence>
<dbReference type="InterPro" id="IPR001992">
    <property type="entry name" value="T2SS_GspF/T4SS_PilC_CS"/>
</dbReference>
<gene>
    <name evidence="12" type="ORF">QC823_05570</name>
</gene>
<proteinExistence type="inferred from homology"/>
<evidence type="ECO:0000313" key="12">
    <source>
        <dbReference type="EMBL" id="MDR5898455.1"/>
    </source>
</evidence>
<feature type="transmembrane region" description="Helical" evidence="10">
    <location>
        <begin position="233"/>
        <end position="250"/>
    </location>
</feature>
<organism evidence="12 13">
    <name type="scientific">Vreelandella vilamensis</name>
    <dbReference type="NCBI Taxonomy" id="531309"/>
    <lineage>
        <taxon>Bacteria</taxon>
        <taxon>Pseudomonadati</taxon>
        <taxon>Pseudomonadota</taxon>
        <taxon>Gammaproteobacteria</taxon>
        <taxon>Oceanospirillales</taxon>
        <taxon>Halomonadaceae</taxon>
        <taxon>Vreelandella</taxon>
    </lineage>
</organism>
<comment type="subcellular location">
    <subcellularLocation>
        <location evidence="1 9">Cell inner membrane</location>
        <topology evidence="1 9">Multi-pass membrane protein</topology>
    </subcellularLocation>
</comment>
<name>A0ABU1H2D8_9GAMM</name>
<evidence type="ECO:0000259" key="11">
    <source>
        <dbReference type="Pfam" id="PF00482"/>
    </source>
</evidence>
<dbReference type="Gene3D" id="1.20.81.30">
    <property type="entry name" value="Type II secretion system (T2SS), domain F"/>
    <property type="match status" value="2"/>
</dbReference>
<dbReference type="RefSeq" id="WP_309655425.1">
    <property type="nucleotide sequence ID" value="NZ_JARWAN010000006.1"/>
</dbReference>
<comment type="similarity">
    <text evidence="2 9">Belongs to the GSP F family.</text>
</comment>
<dbReference type="PROSITE" id="PS00874">
    <property type="entry name" value="T2SP_F"/>
    <property type="match status" value="1"/>
</dbReference>
<feature type="domain" description="Type II secretion system protein GspF" evidence="11">
    <location>
        <begin position="286"/>
        <end position="408"/>
    </location>
</feature>
<keyword evidence="3 9" id="KW-0813">Transport</keyword>
<evidence type="ECO:0000256" key="5">
    <source>
        <dbReference type="ARBA" id="ARBA00022519"/>
    </source>
</evidence>
<keyword evidence="13" id="KW-1185">Reference proteome</keyword>
<dbReference type="InterPro" id="IPR003004">
    <property type="entry name" value="GspF/PilC"/>
</dbReference>
<dbReference type="PANTHER" id="PTHR30012:SF7">
    <property type="entry name" value="PROTEIN TRANSPORT PROTEIN HOFC HOMOLOG"/>
    <property type="match status" value="1"/>
</dbReference>
<reference evidence="12 13" key="1">
    <citation type="submission" date="2023-04" db="EMBL/GenBank/DDBJ databases">
        <title>A long-awaited taxogenomic arrangement of the family Halomonadaceae.</title>
        <authorList>
            <person name="De La Haba R."/>
            <person name="Chuvochina M."/>
            <person name="Wittouck S."/>
            <person name="Arahal D.R."/>
            <person name="Sanchez-Porro C."/>
            <person name="Hugenholtz P."/>
            <person name="Ventosa A."/>
        </authorList>
    </citation>
    <scope>NUCLEOTIDE SEQUENCE [LARGE SCALE GENOMIC DNA]</scope>
    <source>
        <strain evidence="12 13">DSM 21020</strain>
    </source>
</reference>
<dbReference type="Pfam" id="PF00482">
    <property type="entry name" value="T2SSF"/>
    <property type="match status" value="2"/>
</dbReference>
<dbReference type="EMBL" id="JARWAN010000006">
    <property type="protein sequence ID" value="MDR5898455.1"/>
    <property type="molecule type" value="Genomic_DNA"/>
</dbReference>
<evidence type="ECO:0000256" key="2">
    <source>
        <dbReference type="ARBA" id="ARBA00005745"/>
    </source>
</evidence>
<keyword evidence="7 10" id="KW-1133">Transmembrane helix</keyword>
<keyword evidence="4" id="KW-1003">Cell membrane</keyword>
<evidence type="ECO:0000256" key="3">
    <source>
        <dbReference type="ARBA" id="ARBA00022448"/>
    </source>
</evidence>
<evidence type="ECO:0000256" key="9">
    <source>
        <dbReference type="RuleBase" id="RU003923"/>
    </source>
</evidence>
<dbReference type="InterPro" id="IPR018076">
    <property type="entry name" value="T2SS_GspF_dom"/>
</dbReference>
<dbReference type="Proteomes" id="UP001254564">
    <property type="component" value="Unassembled WGS sequence"/>
</dbReference>
<evidence type="ECO:0000256" key="10">
    <source>
        <dbReference type="SAM" id="Phobius"/>
    </source>
</evidence>
<sequence>MAKSSARRANKQQKEPPAIQLYRFAWKGADQSGRKLTGEMVTRSQQAVSTELQKHNIIVKRVRKKGSLTGRGRVNAKDVMVFSRQMATMIRAGIPMLQALEVVSESLKKPAMVLLIQEMANDVSSGTNFSDALARHPKIFDRFFVNLVEAGEQAGALDQMLDRVATYKEKVESLKARVKKALWYPATVLLVGLGVTALLLIKVVPEFESMFAGFGAELPAMTQTTIELSELAQAYWLHALGSIVAAVVLLRKGMQRSPALTYRVHGFMLRLPILGDILHKSSVSRFTRTVATTFAAGVPLIEGLDTAAGATGNAVYERAVEQVREDVTAGQPLHFAMRMTNQFPALAVQMVSIGEESGALDAMLSRVADYYEEEVDNKVDALTSLMEPLVIVILGVLVGSVIVSMYLPIFQLGTAL</sequence>
<evidence type="ECO:0000256" key="8">
    <source>
        <dbReference type="ARBA" id="ARBA00023136"/>
    </source>
</evidence>
<dbReference type="PANTHER" id="PTHR30012">
    <property type="entry name" value="GENERAL SECRETION PATHWAY PROTEIN"/>
    <property type="match status" value="1"/>
</dbReference>
<dbReference type="PRINTS" id="PR00812">
    <property type="entry name" value="BCTERIALGSPF"/>
</dbReference>
<evidence type="ECO:0000256" key="6">
    <source>
        <dbReference type="ARBA" id="ARBA00022692"/>
    </source>
</evidence>
<evidence type="ECO:0000256" key="1">
    <source>
        <dbReference type="ARBA" id="ARBA00004429"/>
    </source>
</evidence>
<dbReference type="InterPro" id="IPR042094">
    <property type="entry name" value="T2SS_GspF_sf"/>
</dbReference>
<evidence type="ECO:0000256" key="7">
    <source>
        <dbReference type="ARBA" id="ARBA00022989"/>
    </source>
</evidence>
<comment type="caution">
    <text evidence="12">The sequence shown here is derived from an EMBL/GenBank/DDBJ whole genome shotgun (WGS) entry which is preliminary data.</text>
</comment>
<feature type="domain" description="Type II secretion system protein GspF" evidence="11">
    <location>
        <begin position="82"/>
        <end position="205"/>
    </location>
</feature>
<feature type="transmembrane region" description="Helical" evidence="10">
    <location>
        <begin position="182"/>
        <end position="201"/>
    </location>
</feature>